<feature type="compositionally biased region" description="Gly residues" evidence="1">
    <location>
        <begin position="2032"/>
        <end position="2042"/>
    </location>
</feature>
<feature type="compositionally biased region" description="Low complexity" evidence="1">
    <location>
        <begin position="1620"/>
        <end position="1633"/>
    </location>
</feature>
<feature type="region of interest" description="Disordered" evidence="1">
    <location>
        <begin position="1784"/>
        <end position="1979"/>
    </location>
</feature>
<feature type="region of interest" description="Disordered" evidence="1">
    <location>
        <begin position="2620"/>
        <end position="2757"/>
    </location>
</feature>
<feature type="compositionally biased region" description="Polar residues" evidence="1">
    <location>
        <begin position="1874"/>
        <end position="1884"/>
    </location>
</feature>
<feature type="compositionally biased region" description="Gly residues" evidence="1">
    <location>
        <begin position="1683"/>
        <end position="1701"/>
    </location>
</feature>
<feature type="compositionally biased region" description="Low complexity" evidence="1">
    <location>
        <begin position="1440"/>
        <end position="1451"/>
    </location>
</feature>
<feature type="compositionally biased region" description="Low complexity" evidence="1">
    <location>
        <begin position="2704"/>
        <end position="2716"/>
    </location>
</feature>
<feature type="compositionally biased region" description="Low complexity" evidence="1">
    <location>
        <begin position="1813"/>
        <end position="1827"/>
    </location>
</feature>
<feature type="compositionally biased region" description="Low complexity" evidence="1">
    <location>
        <begin position="957"/>
        <end position="973"/>
    </location>
</feature>
<feature type="compositionally biased region" description="Pro residues" evidence="1">
    <location>
        <begin position="2623"/>
        <end position="2637"/>
    </location>
</feature>
<accession>A0A836BPV7</accession>
<feature type="compositionally biased region" description="Gly residues" evidence="1">
    <location>
        <begin position="1304"/>
        <end position="1316"/>
    </location>
</feature>
<organism evidence="2 3">
    <name type="scientific">Edaphochlamys debaryana</name>
    <dbReference type="NCBI Taxonomy" id="47281"/>
    <lineage>
        <taxon>Eukaryota</taxon>
        <taxon>Viridiplantae</taxon>
        <taxon>Chlorophyta</taxon>
        <taxon>core chlorophytes</taxon>
        <taxon>Chlorophyceae</taxon>
        <taxon>CS clade</taxon>
        <taxon>Chlamydomonadales</taxon>
        <taxon>Chlamydomonadales incertae sedis</taxon>
        <taxon>Edaphochlamys</taxon>
    </lineage>
</organism>
<feature type="region of interest" description="Disordered" evidence="1">
    <location>
        <begin position="1410"/>
        <end position="1479"/>
    </location>
</feature>
<dbReference type="PANTHER" id="PTHR24216:SF65">
    <property type="entry name" value="PAXILLIN-LIKE PROTEIN 1"/>
    <property type="match status" value="1"/>
</dbReference>
<keyword evidence="3" id="KW-1185">Reference proteome</keyword>
<feature type="compositionally biased region" description="Pro residues" evidence="1">
    <location>
        <begin position="141"/>
        <end position="158"/>
    </location>
</feature>
<dbReference type="Proteomes" id="UP000612055">
    <property type="component" value="Unassembled WGS sequence"/>
</dbReference>
<feature type="compositionally biased region" description="Gly residues" evidence="1">
    <location>
        <begin position="1350"/>
        <end position="1364"/>
    </location>
</feature>
<feature type="compositionally biased region" description="Basic and acidic residues" evidence="1">
    <location>
        <begin position="2583"/>
        <end position="2592"/>
    </location>
</feature>
<feature type="compositionally biased region" description="Pro residues" evidence="1">
    <location>
        <begin position="300"/>
        <end position="310"/>
    </location>
</feature>
<feature type="compositionally biased region" description="Low complexity" evidence="1">
    <location>
        <begin position="2821"/>
        <end position="2833"/>
    </location>
</feature>
<feature type="compositionally biased region" description="Low complexity" evidence="1">
    <location>
        <begin position="93"/>
        <end position="106"/>
    </location>
</feature>
<feature type="region of interest" description="Disordered" evidence="1">
    <location>
        <begin position="1492"/>
        <end position="1515"/>
    </location>
</feature>
<proteinExistence type="predicted"/>
<feature type="region of interest" description="Disordered" evidence="1">
    <location>
        <begin position="1290"/>
        <end position="1395"/>
    </location>
</feature>
<evidence type="ECO:0000313" key="3">
    <source>
        <dbReference type="Proteomes" id="UP000612055"/>
    </source>
</evidence>
<feature type="compositionally biased region" description="Low complexity" evidence="1">
    <location>
        <begin position="1373"/>
        <end position="1395"/>
    </location>
</feature>
<dbReference type="OrthoDB" id="551272at2759"/>
<dbReference type="EMBL" id="JAEHOE010000149">
    <property type="protein sequence ID" value="KAG2484495.1"/>
    <property type="molecule type" value="Genomic_DNA"/>
</dbReference>
<feature type="region of interest" description="Disordered" evidence="1">
    <location>
        <begin position="2578"/>
        <end position="2603"/>
    </location>
</feature>
<feature type="compositionally biased region" description="Low complexity" evidence="1">
    <location>
        <begin position="74"/>
        <end position="85"/>
    </location>
</feature>
<gene>
    <name evidence="2" type="ORF">HYH03_016724</name>
</gene>
<feature type="compositionally biased region" description="Low complexity" evidence="1">
    <location>
        <begin position="2638"/>
        <end position="2650"/>
    </location>
</feature>
<feature type="region of interest" description="Disordered" evidence="1">
    <location>
        <begin position="2032"/>
        <end position="2056"/>
    </location>
</feature>
<feature type="compositionally biased region" description="Pro residues" evidence="1">
    <location>
        <begin position="113"/>
        <end position="123"/>
    </location>
</feature>
<reference evidence="2" key="1">
    <citation type="journal article" date="2020" name="bioRxiv">
        <title>Comparative genomics of Chlamydomonas.</title>
        <authorList>
            <person name="Craig R.J."/>
            <person name="Hasan A.R."/>
            <person name="Ness R.W."/>
            <person name="Keightley P.D."/>
        </authorList>
    </citation>
    <scope>NUCLEOTIDE SEQUENCE</scope>
    <source>
        <strain evidence="2">CCAP 11/70</strain>
    </source>
</reference>
<evidence type="ECO:0000256" key="1">
    <source>
        <dbReference type="SAM" id="MobiDB-lite"/>
    </source>
</evidence>
<comment type="caution">
    <text evidence="2">The sequence shown here is derived from an EMBL/GenBank/DDBJ whole genome shotgun (WGS) entry which is preliminary data.</text>
</comment>
<feature type="compositionally biased region" description="Low complexity" evidence="1">
    <location>
        <begin position="159"/>
        <end position="169"/>
    </location>
</feature>
<sequence>MVTPAEPAMGWREGGAGVGVWSPVRAPAVWQGGSLPLLAGPGPGAMLGPGAAGYGRASPQRVHTGAQPWLSQAGQQLEQQQQRLPGPLPAGPWPASSQPQPAAVTAGLLPYSAPGPPIHPPGGPGAQPGVPQDALGRPPLSTIPPNNPALLPAMPPLQQPTQAPSMSASSASAATAAAAATGAAAAAAEALLLSAEEPADEEDASFERVHLLLNSLQLPGTDRPSSAAAAPVLRLHHYSTVPGPGPAAGPAAVAARAAAAVLAAAAQAAAAAAGGVGSPGWVQPGQPGSGGGGWESSPTAAPPSPTPSAPGAPCGSWNFDRALAARGDGPGWEGPGAGPRGPAAGTSVYSIALGSAGRAWLQAVQRAAVAGAADHAGEAGVGEGDGDGGGGGCGRLGVEELVQQLREAQRERRLAEAAVLAARLGLPRRRLARLEAAVAASGVPPAATLSLLDRLEPRLLAKVVLAVLKEAAAEAAALEELLASRTAVGGPLVAAAWRVWRRAARHRAALRRRVSAAAERSCFSAWRALAARYVTLRSVLRSCRAARLRRLLHRWRAVAAEQAAAARRRAAAAEHRRRALLTAALAHWRYLHVARNLARVWEAALARRHELALLGRVLRVWCFFAKRCRQLIRQLSVQKTAAATGSAPVVVDEGGLAQPLRLAALPGLQQRLLGAARQLMAGMADELLHLRSFLRFGLLVGPCGPLGQGAEGLDGVPVSGMAAAASSRGQGRGRGGARAMPVRLSAAIEGAERAAVWSSECPRGEAPGAAAGEGEAAPVSPRLLISGQWAHKRQVMLLAAQLAQVQRMAAEVDRQLQEAERDAADAKAKLQAAADAVQRRVTGGREAAAEAAAEQQLLTAELEELEREAQAVAGYLERCRAAADAAAEKEAAAAAQLAEAEAKLQQAAAVAAAATARSQAAARAAAEAQAAAQAALAQQQAHQRQGVDDALNPGPAPSTSASAPGAAAPRPASPQLLASRGAERRGRERLLSAQRRLAEALALKAALSAHWREEQAAAAAAPRYASQRHALRVGQAQSQVVEAAKVVSLAEMEVQDLLSAVEVLRSATQQREAAAEQVVAAQAAAAAVQAAAVEQAGLAASAAGEQAAAAAREAAEAARAERAARNEVTVLQARVYSLTRAREEAAGGVMPAGAADATLLGPLRERQRVLAEALAAVRARAAEAQREVAEAVAAAEATLPQQVEAAEVAARAALLRLQPARAKLAASGQQLRGRLAAYPSELVRLVSAVVERRGVEACQDEHGDWRISNLPPDWERQMRPGLLAAAATADDDLYDSSNSSSSSGSGGDDGGQGGPEEAGLGSAASPGGAPAHSTSPAVTRRGRRSPGRAGAAGGVTGAGGGSGSTGPQRGGPRRASSGPVAVSSAPSSPGAWAPTGVADLSAAALARVARSALASAATRTPEARTDQSPLRSARRGGGLAALAPEAGSSAERSVGARGGREGKGRAGSKRHASPLRGSSGLSAYGIRIQVRGHSPGEASPGPGPSSGPGLGLGLYRSPGRAGYTAARYPTAQSPSGRWQGAAITTAAAFSEGDAGVIALATRSPPVHRERKRVARALGFAGGGRADGEAFGGMGMGGGVTVVPVGEIADLAQPVVDRPWSVPVPRSRGGPRSGLRAASVSPARSPLRIFERVLGRPLSPGPGGGSSSSSSSGHGGGEDEEGGSDGGGGGGSSPGSAGGGDGGDARNGNRSSRAGGGARGGCASEGLQQSHPGAQRSAVPHTTTDAPAAASSDMPPRGELQDGQHASVHGAAYAAMASAPVSVTAALARSSSGLGPEPGSALGSFGFGSGSGSRSGSHASATAAALASPGQDRRSRTGSGSGGASAGPLSKSTSAGSSRDDGSRNARLVDRLASLSVSPGASLQLPSDRGEEASEGEGPEGFEQGARRGHASGSEGHQRSSDASGSGRGSGGASRSRSGDGGASGAATTIGETVDDGLEGLPSQAQMSYGQPDLDASDDQDELSYAPYTSVYGRASGGGDGDDAADPDAYAGVADYEAGGYHFEHLNCDAPTAGGGGGGVQGRRGGRRAPPRRPAAPLVARSVHDAAALFFLRKLCRRTLQGLREYNASLGALAARVGAVGRTGRLRWALAALVAAVREPVARADAFAAANRAFRAYAAWRVWVHGRQQEGVLLALVAARHRERLLRRCWASWGHWMLVQEAKQSARLLAHYQHLRWLLRRWRSGAEALAAAAQRRAVADHLYGRSLQRRCLGHWRRVVRARRLLGRVLATAEALWEIRCDTVKTLGAEFLSLRAAWDALAAYTARRAAKRTERINAVAAEAHRSSLLRVRALAAWRAAVELAWQERHTALCAARLLQHWRRLAHEAREQPRSRCSLRRRLRQCGFAGGEADVRRAYLLRCGVAALTSSFRQPRRHYERALLRRALWGLRVLPAQLEARAQAHLERSLLGRWRAAVLAAWRQAAAQRAALRRASEVAEAWRVRRWQHLSLAALRDFAEARRGRARLLATALLHHERRLMAAALRRLASAAAEAWAAAAGHHSARLLRRCVEGWRGLVAEPMARRAALLATLAEVDRCGLVRPEQRHAHGEAYVRAQEQGQELGAEGKGKPREEGQEEEGARVVLLPEQEQLWRHRRLGEAWAEPAPPPPTHQQPPAPAPTLGAAVTGVVAPASPPGPGPARRRRAQVAATRAPAVAAIPQPAHKPPARALTLAKKAGPAAKGVHQQPTAARALRPRQPQSPPPAQLVRARAPLQPSAGHLQPSTGQTPATDLPTPPSWATPPAQFFCYPAAGAEPAGSVVGAAGGRLVTGRGGGGVAEVLVLNAGGGAGDPGGAVGGRELAEAGGSEGAASSSSTPLLDPLELLRGFGSPPSSTGGGSGTPVWPQGGGSGGSGRAAGGGAGGGGGGLGPLAAMDRATRELCVRYAQRQLADEWRRRQLLRGALRALGAAAERGRPGVRRKP</sequence>
<feature type="region of interest" description="Disordered" evidence="1">
    <location>
        <begin position="936"/>
        <end position="973"/>
    </location>
</feature>
<feature type="compositionally biased region" description="Low complexity" evidence="1">
    <location>
        <begin position="2665"/>
        <end position="2676"/>
    </location>
</feature>
<feature type="region of interest" description="Disordered" evidence="1">
    <location>
        <begin position="74"/>
        <end position="169"/>
    </location>
</feature>
<feature type="region of interest" description="Disordered" evidence="1">
    <location>
        <begin position="275"/>
        <end position="341"/>
    </location>
</feature>
<feature type="compositionally biased region" description="Gly residues" evidence="1">
    <location>
        <begin position="2806"/>
        <end position="2815"/>
    </location>
</feature>
<feature type="compositionally biased region" description="Gly residues" evidence="1">
    <location>
        <begin position="2853"/>
        <end position="2880"/>
    </location>
</feature>
<feature type="region of interest" description="Disordered" evidence="1">
    <location>
        <begin position="1618"/>
        <end position="1641"/>
    </location>
</feature>
<evidence type="ECO:0000313" key="2">
    <source>
        <dbReference type="EMBL" id="KAG2484495.1"/>
    </source>
</evidence>
<protein>
    <submittedName>
        <fullName evidence="2">Uncharacterized protein</fullName>
    </submittedName>
</protein>
<feature type="compositionally biased region" description="Low complexity" evidence="1">
    <location>
        <begin position="1317"/>
        <end position="1337"/>
    </location>
</feature>
<feature type="compositionally biased region" description="Low complexity" evidence="1">
    <location>
        <begin position="1741"/>
        <end position="1754"/>
    </location>
</feature>
<feature type="compositionally biased region" description="Low complexity" evidence="1">
    <location>
        <begin position="275"/>
        <end position="286"/>
    </location>
</feature>
<feature type="region of interest" description="Disordered" evidence="1">
    <location>
        <begin position="2806"/>
        <end position="2880"/>
    </location>
</feature>
<dbReference type="PANTHER" id="PTHR24216">
    <property type="entry name" value="PAXILLIN-RELATED"/>
    <property type="match status" value="1"/>
</dbReference>
<feature type="compositionally biased region" description="Basic and acidic residues" evidence="1">
    <location>
        <begin position="1857"/>
        <end position="1869"/>
    </location>
</feature>
<name>A0A836BPV7_9CHLO</name>
<feature type="region of interest" description="Disordered" evidence="1">
    <location>
        <begin position="1653"/>
        <end position="1765"/>
    </location>
</feature>
<feature type="compositionally biased region" description="Gly residues" evidence="1">
    <location>
        <begin position="328"/>
        <end position="339"/>
    </location>
</feature>